<name>A0A8C3BIR4_CAIMO</name>
<dbReference type="Proteomes" id="UP000694556">
    <property type="component" value="Chromosome 18"/>
</dbReference>
<reference evidence="1" key="1">
    <citation type="submission" date="2018-09" db="EMBL/GenBank/DDBJ databases">
        <title>Common duck and Muscovy duck high density SNP chip.</title>
        <authorList>
            <person name="Vignal A."/>
            <person name="Thebault N."/>
            <person name="Warren W.C."/>
        </authorList>
    </citation>
    <scope>NUCLEOTIDE SEQUENCE [LARGE SCALE GENOMIC DNA]</scope>
</reference>
<sequence>MGRGAEATNRFLSLFPQVTCHPSSSRLAACLELHNLLFCYQRYHLHLVHRSVWAGVSSPGRAMCLPCRSSYSGTSKCPSGAVWLGDS</sequence>
<proteinExistence type="predicted"/>
<dbReference type="AlphaFoldDB" id="A0A8C3BIR4"/>
<accession>A0A8C3BIR4</accession>
<evidence type="ECO:0000313" key="1">
    <source>
        <dbReference type="Ensembl" id="ENSCMMP00000007106.1"/>
    </source>
</evidence>
<reference evidence="1" key="3">
    <citation type="submission" date="2025-09" db="UniProtKB">
        <authorList>
            <consortium name="Ensembl"/>
        </authorList>
    </citation>
    <scope>IDENTIFICATION</scope>
</reference>
<protein>
    <submittedName>
        <fullName evidence="1">Uncharacterized protein</fullName>
    </submittedName>
</protein>
<evidence type="ECO:0000313" key="2">
    <source>
        <dbReference type="Proteomes" id="UP000694556"/>
    </source>
</evidence>
<keyword evidence="2" id="KW-1185">Reference proteome</keyword>
<dbReference type="Ensembl" id="ENSCMMT00000007868.1">
    <property type="protein sequence ID" value="ENSCMMP00000007106.1"/>
    <property type="gene ID" value="ENSCMMG00000004539.1"/>
</dbReference>
<reference evidence="1" key="2">
    <citation type="submission" date="2025-08" db="UniProtKB">
        <authorList>
            <consortium name="Ensembl"/>
        </authorList>
    </citation>
    <scope>IDENTIFICATION</scope>
</reference>
<organism evidence="1 2">
    <name type="scientific">Cairina moschata</name>
    <name type="common">Muscovy duck</name>
    <dbReference type="NCBI Taxonomy" id="8855"/>
    <lineage>
        <taxon>Eukaryota</taxon>
        <taxon>Metazoa</taxon>
        <taxon>Chordata</taxon>
        <taxon>Craniata</taxon>
        <taxon>Vertebrata</taxon>
        <taxon>Euteleostomi</taxon>
        <taxon>Archelosauria</taxon>
        <taxon>Archosauria</taxon>
        <taxon>Dinosauria</taxon>
        <taxon>Saurischia</taxon>
        <taxon>Theropoda</taxon>
        <taxon>Coelurosauria</taxon>
        <taxon>Aves</taxon>
        <taxon>Neognathae</taxon>
        <taxon>Galloanserae</taxon>
        <taxon>Anseriformes</taxon>
        <taxon>Anatidae</taxon>
        <taxon>Anatinae</taxon>
        <taxon>Cairina</taxon>
    </lineage>
</organism>